<feature type="domain" description="CUB" evidence="13">
    <location>
        <begin position="1537"/>
        <end position="1645"/>
    </location>
</feature>
<feature type="disulfide bond" evidence="11">
    <location>
        <begin position="2620"/>
        <end position="2647"/>
    </location>
</feature>
<evidence type="ECO:0000256" key="1">
    <source>
        <dbReference type="ARBA" id="ARBA00004370"/>
    </source>
</evidence>
<feature type="disulfide bond" evidence="11">
    <location>
        <begin position="3095"/>
        <end position="3122"/>
    </location>
</feature>
<proteinExistence type="inferred from homology"/>
<feature type="domain" description="Sushi" evidence="14">
    <location>
        <begin position="3009"/>
        <end position="3066"/>
    </location>
</feature>
<dbReference type="InterPro" id="IPR000859">
    <property type="entry name" value="CUB_dom"/>
</dbReference>
<protein>
    <submittedName>
        <fullName evidence="15">CUB and Sushi multiple domains 2</fullName>
    </submittedName>
</protein>
<feature type="domain" description="CUB" evidence="13">
    <location>
        <begin position="2231"/>
        <end position="2342"/>
    </location>
</feature>
<evidence type="ECO:0000256" key="10">
    <source>
        <dbReference type="PROSITE-ProRule" id="PRU00059"/>
    </source>
</evidence>
<comment type="similarity">
    <text evidence="9">Belongs to the CSMD family.</text>
</comment>
<feature type="domain" description="Sushi" evidence="14">
    <location>
        <begin position="1825"/>
        <end position="1884"/>
    </location>
</feature>
<evidence type="ECO:0000259" key="14">
    <source>
        <dbReference type="PROSITE" id="PS50923"/>
    </source>
</evidence>
<feature type="disulfide bond" evidence="11">
    <location>
        <begin position="3037"/>
        <end position="3064"/>
    </location>
</feature>
<dbReference type="Gene3D" id="2.10.70.10">
    <property type="entry name" value="Complement Module, domain 1"/>
    <property type="match status" value="27"/>
</dbReference>
<feature type="domain" description="Sushi" evidence="14">
    <location>
        <begin position="2832"/>
        <end position="2889"/>
    </location>
</feature>
<feature type="domain" description="Sushi" evidence="14">
    <location>
        <begin position="1474"/>
        <end position="1535"/>
    </location>
</feature>
<feature type="disulfide bond" evidence="11">
    <location>
        <begin position="2741"/>
        <end position="2768"/>
    </location>
</feature>
<dbReference type="GeneTree" id="ENSGT00940000159768"/>
<evidence type="ECO:0000256" key="12">
    <source>
        <dbReference type="SAM" id="Phobius"/>
    </source>
</evidence>
<feature type="domain" description="Sushi" evidence="14">
    <location>
        <begin position="1127"/>
        <end position="1187"/>
    </location>
</feature>
<dbReference type="FunFam" id="2.10.70.10:FF:000011">
    <property type="entry name" value="CUB and sushi domain-containing protein 3 isoform A"/>
    <property type="match status" value="2"/>
</dbReference>
<feature type="domain" description="Sushi" evidence="14">
    <location>
        <begin position="3067"/>
        <end position="3124"/>
    </location>
</feature>
<dbReference type="InterPro" id="IPR000436">
    <property type="entry name" value="Sushi_SCR_CCP_dom"/>
</dbReference>
<keyword evidence="4" id="KW-0677">Repeat</keyword>
<dbReference type="InterPro" id="IPR035914">
    <property type="entry name" value="Sperma_CUB_dom_sf"/>
</dbReference>
<feature type="domain" description="CUB" evidence="13">
    <location>
        <begin position="842"/>
        <end position="952"/>
    </location>
</feature>
<evidence type="ECO:0000256" key="4">
    <source>
        <dbReference type="ARBA" id="ARBA00022737"/>
    </source>
</evidence>
<dbReference type="FunFam" id="2.60.120.290:FF:000001">
    <property type="entry name" value="CUB and sushi domain-containing protein 3 isoform X1"/>
    <property type="match status" value="11"/>
</dbReference>
<keyword evidence="2 11" id="KW-0768">Sushi</keyword>
<keyword evidence="7 11" id="KW-1015">Disulfide bond</keyword>
<feature type="domain" description="Sushi" evidence="14">
    <location>
        <begin position="2890"/>
        <end position="2948"/>
    </location>
</feature>
<feature type="disulfide bond" evidence="11">
    <location>
        <begin position="811"/>
        <end position="838"/>
    </location>
</feature>
<dbReference type="FunFam" id="2.10.70.10:FF:000002">
    <property type="entry name" value="CUB and Sushi multiple domains 3"/>
    <property type="match status" value="8"/>
</dbReference>
<feature type="domain" description="Sushi" evidence="14">
    <location>
        <begin position="3173"/>
        <end position="3232"/>
    </location>
</feature>
<reference evidence="15 16" key="1">
    <citation type="journal article" date="2007" name="Nature">
        <title>Genome of the marsupial Monodelphis domestica reveals innovation in non-coding sequences.</title>
        <authorList>
            <person name="Mikkelsen T.S."/>
            <person name="Wakefield M.J."/>
            <person name="Aken B."/>
            <person name="Amemiya C.T."/>
            <person name="Chang J.L."/>
            <person name="Duke S."/>
            <person name="Garber M."/>
            <person name="Gentles A.J."/>
            <person name="Goodstadt L."/>
            <person name="Heger A."/>
            <person name="Jurka J."/>
            <person name="Kamal M."/>
            <person name="Mauceli E."/>
            <person name="Searle S.M."/>
            <person name="Sharpe T."/>
            <person name="Baker M.L."/>
            <person name="Batzer M.A."/>
            <person name="Benos P.V."/>
            <person name="Belov K."/>
            <person name="Clamp M."/>
            <person name="Cook A."/>
            <person name="Cuff J."/>
            <person name="Das R."/>
            <person name="Davidow L."/>
            <person name="Deakin J.E."/>
            <person name="Fazzari M.J."/>
            <person name="Glass J.L."/>
            <person name="Grabherr M."/>
            <person name="Greally J.M."/>
            <person name="Gu W."/>
            <person name="Hore T.A."/>
            <person name="Huttley G.A."/>
            <person name="Kleber M."/>
            <person name="Jirtle R.L."/>
            <person name="Koina E."/>
            <person name="Lee J.T."/>
            <person name="Mahony S."/>
            <person name="Marra M.A."/>
            <person name="Miller R.D."/>
            <person name="Nicholls R.D."/>
            <person name="Oda M."/>
            <person name="Papenfuss A.T."/>
            <person name="Parra Z.E."/>
            <person name="Pollock D.D."/>
            <person name="Ray D.A."/>
            <person name="Schein J.E."/>
            <person name="Speed T.P."/>
            <person name="Thompson K."/>
            <person name="VandeBerg J.L."/>
            <person name="Wade C.M."/>
            <person name="Walker J.A."/>
            <person name="Waters P.D."/>
            <person name="Webber C."/>
            <person name="Weidman J.R."/>
            <person name="Xie X."/>
            <person name="Zody M.C."/>
            <person name="Baldwin J."/>
            <person name="Abdouelleil A."/>
            <person name="Abdulkadir J."/>
            <person name="Abebe A."/>
            <person name="Abera B."/>
            <person name="Abreu J."/>
            <person name="Acer S.C."/>
            <person name="Aftuck L."/>
            <person name="Alexander A."/>
            <person name="An P."/>
            <person name="Anderson E."/>
            <person name="Anderson S."/>
            <person name="Arachi H."/>
            <person name="Azer M."/>
            <person name="Bachantsang P."/>
            <person name="Barry A."/>
            <person name="Bayul T."/>
            <person name="Berlin A."/>
            <person name="Bessette D."/>
            <person name="Bloom T."/>
            <person name="Bloom T."/>
            <person name="Boguslavskiy L."/>
            <person name="Bonnet C."/>
            <person name="Boukhgalter B."/>
            <person name="Bourzgui I."/>
            <person name="Brown A."/>
            <person name="Cahill P."/>
            <person name="Channer S."/>
            <person name="Cheshatsang Y."/>
            <person name="Chuda L."/>
            <person name="Citroen M."/>
            <person name="Collymore A."/>
            <person name="Cooke P."/>
            <person name="Costello M."/>
            <person name="D'Aco K."/>
            <person name="Daza R."/>
            <person name="De Haan G."/>
            <person name="DeGray S."/>
            <person name="DeMaso C."/>
            <person name="Dhargay N."/>
            <person name="Dooley K."/>
            <person name="Dooley E."/>
            <person name="Doricent M."/>
            <person name="Dorje P."/>
            <person name="Dorjee K."/>
            <person name="Dupes A."/>
            <person name="Elong R."/>
            <person name="Falk J."/>
            <person name="Farina A."/>
            <person name="Faro S."/>
            <person name="Ferguson D."/>
            <person name="Fisher S."/>
            <person name="Foley C.D."/>
            <person name="Franke A."/>
            <person name="Friedrich D."/>
            <person name="Gadbois L."/>
            <person name="Gearin G."/>
            <person name="Gearin C.R."/>
            <person name="Giannoukos G."/>
            <person name="Goode T."/>
            <person name="Graham J."/>
            <person name="Grandbois E."/>
            <person name="Grewal S."/>
            <person name="Gyaltsen K."/>
            <person name="Hafez N."/>
            <person name="Hagos B."/>
            <person name="Hall J."/>
            <person name="Henson C."/>
            <person name="Hollinger A."/>
            <person name="Honan T."/>
            <person name="Huard M.D."/>
            <person name="Hughes L."/>
            <person name="Hurhula B."/>
            <person name="Husby M.E."/>
            <person name="Kamat A."/>
            <person name="Kanga B."/>
            <person name="Kashin S."/>
            <person name="Khazanovich D."/>
            <person name="Kisner P."/>
            <person name="Lance K."/>
            <person name="Lara M."/>
            <person name="Lee W."/>
            <person name="Lennon N."/>
            <person name="Letendre F."/>
            <person name="LeVine R."/>
            <person name="Lipovsky A."/>
            <person name="Liu X."/>
            <person name="Liu J."/>
            <person name="Liu S."/>
            <person name="Lokyitsang T."/>
            <person name="Lokyitsang Y."/>
            <person name="Lubonja R."/>
            <person name="Lui A."/>
            <person name="MacDonald P."/>
            <person name="Magnisalis V."/>
            <person name="Maru K."/>
            <person name="Matthews C."/>
            <person name="McCusker W."/>
            <person name="McDonough S."/>
            <person name="Mehta T."/>
            <person name="Meldrim J."/>
            <person name="Meneus L."/>
            <person name="Mihai O."/>
            <person name="Mihalev A."/>
            <person name="Mihova T."/>
            <person name="Mittelman R."/>
            <person name="Mlenga V."/>
            <person name="Montmayeur A."/>
            <person name="Mulrain L."/>
            <person name="Navidi A."/>
            <person name="Naylor J."/>
            <person name="Negash T."/>
            <person name="Nguyen T."/>
            <person name="Nguyen N."/>
            <person name="Nicol R."/>
            <person name="Norbu C."/>
            <person name="Norbu N."/>
            <person name="Novod N."/>
            <person name="O'Neill B."/>
            <person name="Osman S."/>
            <person name="Markiewicz E."/>
            <person name="Oyono O.L."/>
            <person name="Patti C."/>
            <person name="Phunkhang P."/>
            <person name="Pierre F."/>
            <person name="Priest M."/>
            <person name="Raghuraman S."/>
            <person name="Rege F."/>
            <person name="Reyes R."/>
            <person name="Rise C."/>
            <person name="Rogov P."/>
            <person name="Ross K."/>
            <person name="Ryan E."/>
            <person name="Settipalli S."/>
            <person name="Shea T."/>
            <person name="Sherpa N."/>
            <person name="Shi L."/>
            <person name="Shih D."/>
            <person name="Sparrow T."/>
            <person name="Spaulding J."/>
            <person name="Stalker J."/>
            <person name="Stange-Thomann N."/>
            <person name="Stavropoulos S."/>
            <person name="Stone C."/>
            <person name="Strader C."/>
            <person name="Tesfaye S."/>
            <person name="Thomson T."/>
            <person name="Thoulutsang Y."/>
            <person name="Thoulutsang D."/>
            <person name="Topham K."/>
            <person name="Topping I."/>
            <person name="Tsamla T."/>
            <person name="Vassiliev H."/>
            <person name="Vo A."/>
            <person name="Wangchuk T."/>
            <person name="Wangdi T."/>
            <person name="Weiand M."/>
            <person name="Wilkinson J."/>
            <person name="Wilson A."/>
            <person name="Yadav S."/>
            <person name="Young G."/>
            <person name="Yu Q."/>
            <person name="Zembek L."/>
            <person name="Zhong D."/>
            <person name="Zimmer A."/>
            <person name="Zwirko Z."/>
            <person name="Jaffe D.B."/>
            <person name="Alvarez P."/>
            <person name="Brockman W."/>
            <person name="Butler J."/>
            <person name="Chin C."/>
            <person name="Gnerre S."/>
            <person name="MacCallum I."/>
            <person name="Graves J.A."/>
            <person name="Ponting C.P."/>
            <person name="Breen M."/>
            <person name="Samollow P.B."/>
            <person name="Lander E.S."/>
            <person name="Lindblad-Toh K."/>
        </authorList>
    </citation>
    <scope>NUCLEOTIDE SEQUENCE [LARGE SCALE GENOMIC DNA]</scope>
</reference>
<feature type="domain" description="Sushi" evidence="14">
    <location>
        <begin position="259"/>
        <end position="320"/>
    </location>
</feature>
<feature type="domain" description="Sushi" evidence="14">
    <location>
        <begin position="1651"/>
        <end position="1712"/>
    </location>
</feature>
<feature type="domain" description="Sushi" evidence="14">
    <location>
        <begin position="2405"/>
        <end position="2468"/>
    </location>
</feature>
<feature type="domain" description="CUB" evidence="13">
    <location>
        <begin position="1016"/>
        <end position="1124"/>
    </location>
</feature>
<evidence type="ECO:0000256" key="8">
    <source>
        <dbReference type="ARBA" id="ARBA00023180"/>
    </source>
</evidence>
<feature type="domain" description="Sushi" evidence="14">
    <location>
        <begin position="1301"/>
        <end position="1361"/>
    </location>
</feature>
<dbReference type="Gene3D" id="2.60.120.290">
    <property type="entry name" value="Spermadhesin, CUB domain"/>
    <property type="match status" value="13"/>
</dbReference>
<feature type="domain" description="CUB" evidence="13">
    <location>
        <begin position="496"/>
        <end position="604"/>
    </location>
</feature>
<feature type="domain" description="Sushi" evidence="14">
    <location>
        <begin position="2708"/>
        <end position="2770"/>
    </location>
</feature>
<feature type="domain" description="CUB" evidence="13">
    <location>
        <begin position="1189"/>
        <end position="1298"/>
    </location>
</feature>
<keyword evidence="8" id="KW-0325">Glycoprotein</keyword>
<dbReference type="InterPro" id="IPR035976">
    <property type="entry name" value="Sushi/SCR/CCP_sf"/>
</dbReference>
<feature type="domain" description="CUB" evidence="13">
    <location>
        <begin position="120"/>
        <end position="224"/>
    </location>
</feature>
<evidence type="ECO:0000256" key="11">
    <source>
        <dbReference type="PROSITE-ProRule" id="PRU00302"/>
    </source>
</evidence>
<dbReference type="Proteomes" id="UP000002280">
    <property type="component" value="Chromosome 4"/>
</dbReference>
<feature type="domain" description="Sushi" evidence="14">
    <location>
        <begin position="955"/>
        <end position="1014"/>
    </location>
</feature>
<feature type="domain" description="CUB" evidence="13">
    <location>
        <begin position="1886"/>
        <end position="1994"/>
    </location>
</feature>
<dbReference type="PROSITE" id="PS01180">
    <property type="entry name" value="CUB"/>
    <property type="match status" value="13"/>
</dbReference>
<dbReference type="GO" id="GO:0016020">
    <property type="term" value="C:membrane"/>
    <property type="evidence" value="ECO:0007669"/>
    <property type="project" value="UniProtKB-SubCell"/>
</dbReference>
<accession>A0A5F8HCW7</accession>
<comment type="caution">
    <text evidence="11">Lacks conserved residue(s) required for the propagation of feature annotation.</text>
</comment>
<evidence type="ECO:0000256" key="9">
    <source>
        <dbReference type="ARBA" id="ARBA00061013"/>
    </source>
</evidence>
<feature type="disulfide bond" evidence="11">
    <location>
        <begin position="2919"/>
        <end position="2946"/>
    </location>
</feature>
<dbReference type="SUPFAM" id="SSF57535">
    <property type="entry name" value="Complement control module/SCR domain"/>
    <property type="match status" value="27"/>
</dbReference>
<dbReference type="PANTHER" id="PTHR45656:SF6">
    <property type="entry name" value="CUB AND SUSHI DOMAIN-CONTAINING PROTEIN 2"/>
    <property type="match status" value="1"/>
</dbReference>
<feature type="domain" description="Sushi" evidence="14">
    <location>
        <begin position="2949"/>
        <end position="3008"/>
    </location>
</feature>
<feature type="domain" description="Sushi" evidence="14">
    <location>
        <begin position="2469"/>
        <end position="2533"/>
    </location>
</feature>
<name>A0A5F8HCW7_MONDO</name>
<keyword evidence="3 12" id="KW-0812">Transmembrane</keyword>
<dbReference type="InterPro" id="IPR051277">
    <property type="entry name" value="SEZ6_CSMD_C4BPB_Regulators"/>
</dbReference>
<comment type="subcellular location">
    <subcellularLocation>
        <location evidence="1">Membrane</location>
    </subcellularLocation>
</comment>
<feature type="disulfide bond" evidence="10">
    <location>
        <begin position="1189"/>
        <end position="1216"/>
    </location>
</feature>
<keyword evidence="16" id="KW-1185">Reference proteome</keyword>
<evidence type="ECO:0000313" key="15">
    <source>
        <dbReference type="Ensembl" id="ENSMODP00000057776.1"/>
    </source>
</evidence>
<feature type="domain" description="Sushi" evidence="14">
    <location>
        <begin position="2592"/>
        <end position="2649"/>
    </location>
</feature>
<feature type="domain" description="Sushi" evidence="14">
    <location>
        <begin position="607"/>
        <end position="668"/>
    </location>
</feature>
<feature type="domain" description="Sushi" evidence="14">
    <location>
        <begin position="55"/>
        <end position="116"/>
    </location>
</feature>
<gene>
    <name evidence="15" type="primary">CSMD2</name>
</gene>
<reference evidence="15" key="3">
    <citation type="submission" date="2025-09" db="UniProtKB">
        <authorList>
            <consortium name="Ensembl"/>
        </authorList>
    </citation>
    <scope>IDENTIFICATION</scope>
</reference>
<evidence type="ECO:0000256" key="6">
    <source>
        <dbReference type="ARBA" id="ARBA00023136"/>
    </source>
</evidence>
<evidence type="ECO:0000256" key="3">
    <source>
        <dbReference type="ARBA" id="ARBA00022692"/>
    </source>
</evidence>
<feature type="domain" description="Sushi" evidence="14">
    <location>
        <begin position="437"/>
        <end position="494"/>
    </location>
</feature>
<feature type="domain" description="CUB" evidence="13">
    <location>
        <begin position="1714"/>
        <end position="1822"/>
    </location>
</feature>
<dbReference type="Ensembl" id="ENSMODT00000065567.1">
    <property type="protein sequence ID" value="ENSMODP00000057776.1"/>
    <property type="gene ID" value="ENSMODG00000018179.4"/>
</dbReference>
<evidence type="ECO:0000259" key="13">
    <source>
        <dbReference type="PROSITE" id="PS01180"/>
    </source>
</evidence>
<dbReference type="CDD" id="cd00033">
    <property type="entry name" value="CCP"/>
    <property type="match status" value="27"/>
</dbReference>
<feature type="disulfide bond" evidence="11">
    <location>
        <begin position="2799"/>
        <end position="2826"/>
    </location>
</feature>
<keyword evidence="5 12" id="KW-1133">Transmembrane helix</keyword>
<feature type="domain" description="Sushi" evidence="14">
    <location>
        <begin position="2534"/>
        <end position="2591"/>
    </location>
</feature>
<keyword evidence="6 12" id="KW-0472">Membrane</keyword>
<feature type="domain" description="CUB" evidence="13">
    <location>
        <begin position="670"/>
        <end position="778"/>
    </location>
</feature>
<dbReference type="PANTHER" id="PTHR45656">
    <property type="entry name" value="PROTEIN CBR-CLEC-78"/>
    <property type="match status" value="1"/>
</dbReference>
<dbReference type="PROSITE" id="PS50923">
    <property type="entry name" value="SUSHI"/>
    <property type="match status" value="27"/>
</dbReference>
<sequence length="3472" mass="379693">AEDCWEVSEVTFEPRTSCLWAWLSITEPSSCPQSPSFTNVESESLRREVIFLPSHTCGNPGRLPNGIQQGTTFNLGDKVRYSCNTGFFLEGHAVLTCHASSENSATWDFPLPTCRADDACGGTLRGQSGIISSPHFPSEYGNNADCTWTILAELGDTIALVFIDFQLEDGYDFLEVTGTEGSSLWFTGASLPPPVISSKNWLRLHFTSDGNHRLKGFSAQYQVKKQIELKSRGVKLMPSKDNNQKTSVLTQVGVSQGHNMCPDPGIPERGKRLGSDFRLGSSIQFTCNEGYDLQGSKRITCMKVSDMFAAWSDHRPVCRARMCDAHLRGPSGIITSPNFPIQYDNNAHCVWVITAINPAKVIKLTFEEFDLERGYDTLTVGDGGQDGDQKTVLYVLTGNTVPDLIVSTNHQMWLLFQTDSSSSSLGFKASYEEIDQGSCGDPGVPAYGRREGSRFRHGDTLKFECQPAFELVGQKAITCQKNNQWSAKKPGCVFSCFFNFTSPSGIVLSPNYPEEYGNHLHCVWLILAKPESRIHLAFNDIDVEPQFDFLAIKDGATAESPVLGTFSGSQIPSSLTSSGHVARLEFQTDHSTGKRGFNITFTTFRHNECPDPGVPVNGKRFGDSLQLGSSISFLCDEGFLGTHGSETVTCILKEGSVVWNNAVLRCEAPCGGHLTSPSGTILSPGWPGFYKDALNCVWVIEAQPGYPIKITFDRFKTEVNYDTLEVRDGRTYSSPLIGVYHGTQVPQFLISTSNYLYLLFSTDKSHSDIGFQIRYETVTIQSDHCLDPGIPVNGHRHGNDFYVGALVTFSCDSGYTLSDGEPLECEPNFQWSRALPSCEALCGGFIQGSSGTILSPGFPDFYPNNLNCTWVIETSHGKGVYFTFHTFHLESGHDYLLITENGSFTQPLKQLTGSRLPAPISAGLYGNFTAQIRFVSDFSMSYEGFNITFSEYDLEPCEEPEVPAYSIRKGLQFGVGDVLTFSCFPGYRLEGVARITCLGGRRRVWSSALPRCVAECGSSVTGTQGILLSPNFPVNYNNNHECIYSIQTQPGKGIQLKAKTFDLYEGDVLKVYDGSNNSARLLGVFSRSDMLGVSLNSTSSSLWLDFITDSENTSKGFELQFSSFELIKCEDPGIPQFGYKVHDGGHFAGSSVSFSCDPGYTLRGSPVLMCLTGERRAWDRPLPICIAECGGTIKGEVSGQVLSPGYPAPYDHNLNCVWTIEADAGCTIGLHFLVFDTEEVHDVLRIWDGPVESGILLKELSGPMLPGNIHSTFSSVVLQFNTDFFTSKQGFAIQFTVSTATSCNDPGVPQNGSRSGDSREAGDSIVFQCDPGYALQGMAQISCVKIENRFFWQPDPPTCIAPCGGDLTGPSGVILSPNYPEPYPPGKECDWKVTVSPDYVIALVFNTFNLEPGYDFLHIYDGLDSHSPLIGSFYGSQLPERIESSSNSLFLAFRSDASVSNLGFVIDYTENPRESCFDPGSIKNGTRSGTDLKLGSTITYYCNGGYMIEGASTLTCVLAADGKPVWNKPRPICTAPCGGQYVGSDGVVLSPNYPQNYTRGQVCLYFIMVPKDYVVFGQFAFFHTALNDVVEVHDGHNQHSRLLSSLSGSHTGESLPLATSNQVLIKFSAKGQATARGFHFVYQAVPRTSATQCSSVPEPRYGRRIGSDFSVGAVVHFECNSGYSLQGSHHIECLTVPGALAQWNVSVPICVVPCGGNLTERKGTILSPGFPEPYLNSLNCVWKITVPEGAGIQIQVISFVTEQNWDSLEVFDGADNTVTMLGSFSGTTVPALLNSTSNHLYLHFYSDISVSAAGFHLEYKTVGLSSCPEPTVPSNGMKIGERYLVNDVVSFQCEPGYALQGHSHISCMPGTVRRWNYPPPLCIAQCGGTVEEMEGVILSPGFPGNYPSNMDCSWRITLPVGFGAHIQFLNFSTEPNHDFIEIRNGPYETSHVIGKFSGNDLPGSLLSTSHETTVYFHSDHSQNRPGFKLEYQAYELQECPDPEPFANGIVRGAGYNVGQSVTFECLLGYQLIGHPVLTCLHGTNRNWDHPLPRCEVPCGGNITLYNGTVYSPGFPNPYPNSQDCTWLLTVPPGHGIHFNFSLLQTEPDNDFITIWDGPQQTTPQLGVFTRSSAKKIIQSSSNQVLLKFHSDAAVGGIFVITFSAYQLSKCPPPTILPNAEVITENEEFNIGDIVRYRCLPGFSLVGSEILTCKLGTHLQFEGPPPTCEVHCPMDELLTDSTGVILSQSYPGSYPQFQTCSWVVRVEPGYNISLTVEYFLSEKQYDEFEIFDGPSGQSPLLIALSGNYSAPLTVTSSGNNVYLRWSSDHAYNRKGFKIRYAAPYCSVPSPPLHGSILGQPSTHPGGLIHFGCNAGYRLVGHSKAICSWHPQGYYMWNEAIPLCQALSCGIPKSPKNGIVFGKEYTVGTKAVYSCNEGFHLHLSPNTEATAECLETGVWSNDNIPPQCVAVNCPDISSISVEHGRWRLTYETQYQFNAELMLICDPGYYYTGQRVIRCQADGKWSLGDSMPTCQIISCGDLPTPPNGHRIGTLSVYGATAIFSCNSGYTLVGSRVRECMANGLWSSSEVRCLAGHCGTPDLIVNGQINGENYSYRGSVVYQCNPGFRLIGMSVRICQQDHRWSGKTPFCVPITCGHPGNPANGITQGSQFNLNDMVKFICNEGYLAEGPSGAQCLANGQWSNALPVCRIINCTDPGHQENSIRHIQSSGPHRFSFGTTVSYQCTHGYYLLGTHVLTCQGDGTWDRSLPQCLLVSCGHPGSPPHSQISGDTYTVGSVVRYSCLGKRILIGNSTRMCQLDGHWSGSLPHCSGSSVGTCGDPGIPPHGIRLGDEFVIGSLMRFSCEPGYMLRGSSERTCHVNGSWSGTQPECEVLSCGNPGTPSNARVVFNDGLVFSSSIIYECREGYYATGLLSRHCSVNGTWTGSSPECTVINCGDPGIPANGIRLGSDFTYNKTVTYQCVPGHMMESDRASVLRCTKDRVWNGTKPVCKAILCKAPQPVPNGKIVGTDFMWGSSVTYACLEGYQLSLPAVLTCEGNGSWSGELPQCFPVFCGDPGIPPYGRRDDRGFSYRSSVSYSCPPPLVLVGSSRRFCQSDGTWSGTQPSCIDPTLTMCTDPGVPQFGMQNNSQGYQRMNEISSKDFIRCRYLQSLSSLPAHHCKQPETPTHANVGALDLPSMGYTLIYSCQSGFSLKGGSEHRTCKADGSWTGKPPICLGELHLPIYQKYVFPGDVFAKNSLWKGSYEYKGKRHPAILRVMGFQPATGKVNATLIDQDRVELHTSGIYKKEDFHLLLQVYHIMSPKDISVSQFKDDNWALDGHVSPIMSPLLFLHSTFLLHSPTYIFTAIWDSFNFLLGERVRKPAKGNPESIGRHLASNSSSVAAAILVPFIGLIIAGFVLYLYKHRRRPKVPFNGYAGHENTNVRATFENPMYDRNLQPTDIMAPEAEFTVSTVCTAV</sequence>
<feature type="domain" description="CUB" evidence="13">
    <location>
        <begin position="2058"/>
        <end position="2169"/>
    </location>
</feature>
<feature type="domain" description="CUB" evidence="13">
    <location>
        <begin position="1363"/>
        <end position="1471"/>
    </location>
</feature>
<evidence type="ECO:0000256" key="5">
    <source>
        <dbReference type="ARBA" id="ARBA00022989"/>
    </source>
</evidence>
<feature type="disulfide bond" evidence="11">
    <location>
        <begin position="2678"/>
        <end position="2705"/>
    </location>
</feature>
<feature type="domain" description="Sushi" evidence="14">
    <location>
        <begin position="2650"/>
        <end position="2707"/>
    </location>
</feature>
<feature type="disulfide bond" evidence="11">
    <location>
        <begin position="2860"/>
        <end position="2887"/>
    </location>
</feature>
<organism evidence="15 16">
    <name type="scientific">Monodelphis domestica</name>
    <name type="common">Gray short-tailed opossum</name>
    <dbReference type="NCBI Taxonomy" id="13616"/>
    <lineage>
        <taxon>Eukaryota</taxon>
        <taxon>Metazoa</taxon>
        <taxon>Chordata</taxon>
        <taxon>Craniata</taxon>
        <taxon>Vertebrata</taxon>
        <taxon>Euteleostomi</taxon>
        <taxon>Mammalia</taxon>
        <taxon>Metatheria</taxon>
        <taxon>Didelphimorphia</taxon>
        <taxon>Didelphidae</taxon>
        <taxon>Monodelphis</taxon>
    </lineage>
</organism>
<evidence type="ECO:0000313" key="16">
    <source>
        <dbReference type="Proteomes" id="UP000002280"/>
    </source>
</evidence>
<feature type="disulfide bond" evidence="11">
    <location>
        <begin position="2562"/>
        <end position="2589"/>
    </location>
</feature>
<feature type="domain" description="Sushi" evidence="14">
    <location>
        <begin position="2771"/>
        <end position="2828"/>
    </location>
</feature>
<feature type="domain" description="Sushi" evidence="14">
    <location>
        <begin position="2168"/>
        <end position="2229"/>
    </location>
</feature>
<feature type="domain" description="Sushi" evidence="14">
    <location>
        <begin position="2342"/>
        <end position="2404"/>
    </location>
</feature>
<dbReference type="SMART" id="SM00042">
    <property type="entry name" value="CUB"/>
    <property type="match status" value="13"/>
</dbReference>
<dbReference type="Pfam" id="PF00084">
    <property type="entry name" value="Sushi"/>
    <property type="match status" value="26"/>
</dbReference>
<dbReference type="Bgee" id="ENSMODG00000018179">
    <property type="expression patterns" value="Expressed in cerebellum and 7 other cell types or tissues"/>
</dbReference>
<feature type="domain" description="Sushi" evidence="14">
    <location>
        <begin position="1997"/>
        <end position="2056"/>
    </location>
</feature>
<dbReference type="CDD" id="cd00041">
    <property type="entry name" value="CUB"/>
    <property type="match status" value="13"/>
</dbReference>
<feature type="domain" description="Sushi" evidence="14">
    <location>
        <begin position="783"/>
        <end position="840"/>
    </location>
</feature>
<evidence type="ECO:0000256" key="7">
    <source>
        <dbReference type="ARBA" id="ARBA00023157"/>
    </source>
</evidence>
<dbReference type="Pfam" id="PF00431">
    <property type="entry name" value="CUB"/>
    <property type="match status" value="13"/>
</dbReference>
<dbReference type="SMART" id="SM00032">
    <property type="entry name" value="CCP"/>
    <property type="match status" value="27"/>
</dbReference>
<dbReference type="SUPFAM" id="SSF49854">
    <property type="entry name" value="Spermadhesin, CUB domain"/>
    <property type="match status" value="13"/>
</dbReference>
<feature type="disulfide bond" evidence="11">
    <location>
        <begin position="465"/>
        <end position="492"/>
    </location>
</feature>
<evidence type="ECO:0000256" key="2">
    <source>
        <dbReference type="ARBA" id="ARBA00022659"/>
    </source>
</evidence>
<feature type="transmembrane region" description="Helical" evidence="12">
    <location>
        <begin position="3396"/>
        <end position="3417"/>
    </location>
</feature>
<reference evidence="15" key="2">
    <citation type="submission" date="2025-08" db="UniProtKB">
        <authorList>
            <consortium name="Ensembl"/>
        </authorList>
    </citation>
    <scope>IDENTIFICATION</scope>
</reference>
<feature type="domain" description="CUB" evidence="13">
    <location>
        <begin position="323"/>
        <end position="434"/>
    </location>
</feature>